<dbReference type="PANTHER" id="PTHR11216:SF174">
    <property type="entry name" value="GH06923P"/>
    <property type="match status" value="1"/>
</dbReference>
<feature type="region of interest" description="Disordered" evidence="1">
    <location>
        <begin position="1"/>
        <end position="75"/>
    </location>
</feature>
<feature type="compositionally biased region" description="Pro residues" evidence="1">
    <location>
        <begin position="323"/>
        <end position="332"/>
    </location>
</feature>
<dbReference type="CDD" id="cd00052">
    <property type="entry name" value="EH"/>
    <property type="match status" value="1"/>
</dbReference>
<feature type="compositionally biased region" description="Basic and acidic residues" evidence="1">
    <location>
        <begin position="1"/>
        <end position="13"/>
    </location>
</feature>
<proteinExistence type="predicted"/>
<dbReference type="GO" id="GO:0006897">
    <property type="term" value="P:endocytosis"/>
    <property type="evidence" value="ECO:0007669"/>
    <property type="project" value="TreeGrafter"/>
</dbReference>
<sequence>MAEDSGKHPKTSDEEWSNYEEDSEEQGTGSDESGSVDEDDADLTDRHSEDDEEEEDEKRQGQSDTETRNLLEDADFEEDVVFGDEEGVNLQARLPDELDDEIYAMSSEQQNYYTEMFLHLQYLTQGDAHLDGALRGSDELVVAFFRKSGLETADLGKIWDLADVNIDGKLNRFEFCVAMHLIVLNKKGNVPIPKHLPAYFDLRVTPQRLDESPRSSEGVSIQSSGSTQINGGGDTVVDSPEEAVKQHSLSDDKLHVLSQNINTPFIPITEFAADPPMHVDRVPLPIRSNNGSAAAQHTGTHSLGSSAANTHAPVSSLSTTLPKGPPPEPPPRAYQKGHTRSASLDLNAKPPIGDFRNIGKLDLPAAQRCLTLPANTVPPPLSGADSIDGLKQSKTLETMFSPSDYPSSSSESQAMLLSSSTQTTKADYTPPIIPLKLDYHSRCTVLRQVNSELEAKLATLSQIRLQLKLRVEEVQGKATGPNTHLQ</sequence>
<dbReference type="PANTHER" id="PTHR11216">
    <property type="entry name" value="EH DOMAIN"/>
    <property type="match status" value="1"/>
</dbReference>
<feature type="compositionally biased region" description="Acidic residues" evidence="1">
    <location>
        <begin position="14"/>
        <end position="25"/>
    </location>
</feature>
<dbReference type="GO" id="GO:0016197">
    <property type="term" value="P:endosomal transport"/>
    <property type="evidence" value="ECO:0007669"/>
    <property type="project" value="TreeGrafter"/>
</dbReference>
<accession>A0A914Z860</accession>
<dbReference type="Gene3D" id="1.10.238.10">
    <property type="entry name" value="EF-hand"/>
    <property type="match status" value="1"/>
</dbReference>
<dbReference type="PROSITE" id="PS50222">
    <property type="entry name" value="EF_HAND_2"/>
    <property type="match status" value="1"/>
</dbReference>
<dbReference type="InterPro" id="IPR002048">
    <property type="entry name" value="EF_hand_dom"/>
</dbReference>
<dbReference type="SUPFAM" id="SSF47473">
    <property type="entry name" value="EF-hand"/>
    <property type="match status" value="1"/>
</dbReference>
<protein>
    <submittedName>
        <fullName evidence="5">EOG090X01QX</fullName>
    </submittedName>
</protein>
<feature type="region of interest" description="Disordered" evidence="1">
    <location>
        <begin position="209"/>
        <end position="249"/>
    </location>
</feature>
<dbReference type="SMART" id="SM00027">
    <property type="entry name" value="EH"/>
    <property type="match status" value="1"/>
</dbReference>
<dbReference type="Pfam" id="PF12763">
    <property type="entry name" value="EH"/>
    <property type="match status" value="1"/>
</dbReference>
<dbReference type="InterPro" id="IPR000261">
    <property type="entry name" value="EH_dom"/>
</dbReference>
<feature type="compositionally biased region" description="Low complexity" evidence="1">
    <location>
        <begin position="215"/>
        <end position="226"/>
    </location>
</feature>
<dbReference type="GO" id="GO:0005509">
    <property type="term" value="F:calcium ion binding"/>
    <property type="evidence" value="ECO:0007669"/>
    <property type="project" value="InterPro"/>
</dbReference>
<dbReference type="WBParaSite" id="PSU_v2.g6438.t1">
    <property type="protein sequence ID" value="PSU_v2.g6438.t1"/>
    <property type="gene ID" value="PSU_v2.g6438"/>
</dbReference>
<dbReference type="AlphaFoldDB" id="A0A914Z860"/>
<dbReference type="GO" id="GO:0005886">
    <property type="term" value="C:plasma membrane"/>
    <property type="evidence" value="ECO:0007669"/>
    <property type="project" value="TreeGrafter"/>
</dbReference>
<evidence type="ECO:0000259" key="3">
    <source>
        <dbReference type="PROSITE" id="PS50222"/>
    </source>
</evidence>
<feature type="compositionally biased region" description="Polar residues" evidence="1">
    <location>
        <begin position="287"/>
        <end position="321"/>
    </location>
</feature>
<reference evidence="5" key="1">
    <citation type="submission" date="2022-11" db="UniProtKB">
        <authorList>
            <consortium name="WormBaseParasite"/>
        </authorList>
    </citation>
    <scope>IDENTIFICATION</scope>
</reference>
<name>A0A914Z860_9BILA</name>
<feature type="compositionally biased region" description="Basic and acidic residues" evidence="1">
    <location>
        <begin position="57"/>
        <end position="71"/>
    </location>
</feature>
<dbReference type="PROSITE" id="PS50031">
    <property type="entry name" value="EH"/>
    <property type="match status" value="1"/>
</dbReference>
<feature type="region of interest" description="Disordered" evidence="1">
    <location>
        <begin position="282"/>
        <end position="350"/>
    </location>
</feature>
<evidence type="ECO:0000259" key="2">
    <source>
        <dbReference type="PROSITE" id="PS50031"/>
    </source>
</evidence>
<feature type="domain" description="EH" evidence="2">
    <location>
        <begin position="109"/>
        <end position="197"/>
    </location>
</feature>
<organism evidence="4 5">
    <name type="scientific">Panagrolaimus superbus</name>
    <dbReference type="NCBI Taxonomy" id="310955"/>
    <lineage>
        <taxon>Eukaryota</taxon>
        <taxon>Metazoa</taxon>
        <taxon>Ecdysozoa</taxon>
        <taxon>Nematoda</taxon>
        <taxon>Chromadorea</taxon>
        <taxon>Rhabditida</taxon>
        <taxon>Tylenchina</taxon>
        <taxon>Panagrolaimomorpha</taxon>
        <taxon>Panagrolaimoidea</taxon>
        <taxon>Panagrolaimidae</taxon>
        <taxon>Panagrolaimus</taxon>
    </lineage>
</organism>
<dbReference type="GO" id="GO:0005737">
    <property type="term" value="C:cytoplasm"/>
    <property type="evidence" value="ECO:0007669"/>
    <property type="project" value="TreeGrafter"/>
</dbReference>
<evidence type="ECO:0000313" key="4">
    <source>
        <dbReference type="Proteomes" id="UP000887577"/>
    </source>
</evidence>
<evidence type="ECO:0000256" key="1">
    <source>
        <dbReference type="SAM" id="MobiDB-lite"/>
    </source>
</evidence>
<evidence type="ECO:0000313" key="5">
    <source>
        <dbReference type="WBParaSite" id="PSU_v2.g6438.t1"/>
    </source>
</evidence>
<feature type="domain" description="EF-hand" evidence="3">
    <location>
        <begin position="150"/>
        <end position="185"/>
    </location>
</feature>
<keyword evidence="4" id="KW-1185">Reference proteome</keyword>
<dbReference type="InterPro" id="IPR011992">
    <property type="entry name" value="EF-hand-dom_pair"/>
</dbReference>
<dbReference type="Proteomes" id="UP000887577">
    <property type="component" value="Unplaced"/>
</dbReference>